<keyword evidence="5" id="KW-1185">Reference proteome</keyword>
<evidence type="ECO:0000313" key="4">
    <source>
        <dbReference type="EMBL" id="PSR53123.1"/>
    </source>
</evidence>
<sequence>MNFLAHTFLSGSDEELLVGNFIADSVKGRQKEIYPDGVRRGIELHRLIDTFTDAHPMVHQSKERLRPEQGKFAGVVTDMFYDHFLAANFEQYASMTLLDYSLYVYQTVQNYSYLLPERVHYFLPYMIKQNWLYRYAQVAGIQASLNGMSRRSSFRSNMSTATQALEENYFIYQQDFQQFFPELQNYVKQVLIG</sequence>
<evidence type="ECO:0000256" key="2">
    <source>
        <dbReference type="ARBA" id="ARBA00022801"/>
    </source>
</evidence>
<dbReference type="PANTHER" id="PTHR38764">
    <property type="entry name" value="ACYL CARRIER PROTEIN PHOSPHODIESTERASE"/>
    <property type="match status" value="1"/>
</dbReference>
<dbReference type="OrthoDB" id="8442777at2"/>
<organism evidence="4 5">
    <name type="scientific">Adhaeribacter arboris</name>
    <dbReference type="NCBI Taxonomy" id="2072846"/>
    <lineage>
        <taxon>Bacteria</taxon>
        <taxon>Pseudomonadati</taxon>
        <taxon>Bacteroidota</taxon>
        <taxon>Cytophagia</taxon>
        <taxon>Cytophagales</taxon>
        <taxon>Hymenobacteraceae</taxon>
        <taxon>Adhaeribacter</taxon>
    </lineage>
</organism>
<keyword evidence="3" id="KW-0443">Lipid metabolism</keyword>
<reference evidence="4 5" key="1">
    <citation type="submission" date="2018-03" db="EMBL/GenBank/DDBJ databases">
        <title>Adhaeribacter sp. HMF7605 Genome sequencing and assembly.</title>
        <authorList>
            <person name="Kang H."/>
            <person name="Kang J."/>
            <person name="Cha I."/>
            <person name="Kim H."/>
            <person name="Joh K."/>
        </authorList>
    </citation>
    <scope>NUCLEOTIDE SEQUENCE [LARGE SCALE GENOMIC DNA]</scope>
    <source>
        <strain evidence="4 5">HMF7605</strain>
    </source>
</reference>
<dbReference type="AlphaFoldDB" id="A0A2T2YCA1"/>
<protein>
    <submittedName>
        <fullName evidence="4">DUF479 domain-containing protein</fullName>
    </submittedName>
</protein>
<proteinExistence type="predicted"/>
<gene>
    <name evidence="4" type="ORF">AHMF7605_06065</name>
</gene>
<dbReference type="InterPro" id="IPR007431">
    <property type="entry name" value="ACP_PD"/>
</dbReference>
<keyword evidence="2" id="KW-0378">Hydrolase</keyword>
<comment type="caution">
    <text evidence="4">The sequence shown here is derived from an EMBL/GenBank/DDBJ whole genome shotgun (WGS) entry which is preliminary data.</text>
</comment>
<dbReference type="PIRSF" id="PIRSF011489">
    <property type="entry name" value="DUF479"/>
    <property type="match status" value="1"/>
</dbReference>
<dbReference type="PANTHER" id="PTHR38764:SF1">
    <property type="entry name" value="ACYL CARRIER PROTEIN PHOSPHODIESTERASE"/>
    <property type="match status" value="1"/>
</dbReference>
<dbReference type="RefSeq" id="WP_106927436.1">
    <property type="nucleotide sequence ID" value="NZ_PYFT01000001.1"/>
</dbReference>
<dbReference type="Pfam" id="PF04336">
    <property type="entry name" value="ACP_PD"/>
    <property type="match status" value="1"/>
</dbReference>
<dbReference type="GO" id="GO:0006633">
    <property type="term" value="P:fatty acid biosynthetic process"/>
    <property type="evidence" value="ECO:0007669"/>
    <property type="project" value="InterPro"/>
</dbReference>
<evidence type="ECO:0000313" key="5">
    <source>
        <dbReference type="Proteomes" id="UP000240357"/>
    </source>
</evidence>
<evidence type="ECO:0000256" key="3">
    <source>
        <dbReference type="ARBA" id="ARBA00023098"/>
    </source>
</evidence>
<dbReference type="GO" id="GO:0008770">
    <property type="term" value="F:[acyl-carrier-protein] phosphodiesterase activity"/>
    <property type="evidence" value="ECO:0007669"/>
    <property type="project" value="InterPro"/>
</dbReference>
<accession>A0A2T2YCA1</accession>
<evidence type="ECO:0000256" key="1">
    <source>
        <dbReference type="ARBA" id="ARBA00022516"/>
    </source>
</evidence>
<name>A0A2T2YCA1_9BACT</name>
<dbReference type="Proteomes" id="UP000240357">
    <property type="component" value="Unassembled WGS sequence"/>
</dbReference>
<keyword evidence="1" id="KW-0444">Lipid biosynthesis</keyword>
<dbReference type="EMBL" id="PYFT01000001">
    <property type="protein sequence ID" value="PSR53123.1"/>
    <property type="molecule type" value="Genomic_DNA"/>
</dbReference>